<reference evidence="3" key="1">
    <citation type="submission" date="2016-10" db="EMBL/GenBank/DDBJ databases">
        <authorList>
            <person name="Varghese N."/>
            <person name="Submissions S."/>
        </authorList>
    </citation>
    <scope>NUCLEOTIDE SEQUENCE [LARGE SCALE GENOMIC DNA]</scope>
    <source>
        <strain evidence="3">DSM 44718</strain>
    </source>
</reference>
<dbReference type="Gene3D" id="3.10.450.50">
    <property type="match status" value="1"/>
</dbReference>
<dbReference type="SUPFAM" id="SSF54427">
    <property type="entry name" value="NTF2-like"/>
    <property type="match status" value="1"/>
</dbReference>
<dbReference type="CDD" id="cd00531">
    <property type="entry name" value="NTF2_like"/>
    <property type="match status" value="1"/>
</dbReference>
<evidence type="ECO:0000313" key="2">
    <source>
        <dbReference type="EMBL" id="SDZ33095.1"/>
    </source>
</evidence>
<dbReference type="Pfam" id="PF14534">
    <property type="entry name" value="DUF4440"/>
    <property type="match status" value="1"/>
</dbReference>
<protein>
    <recommendedName>
        <fullName evidence="1">DUF4440 domain-containing protein</fullName>
    </recommendedName>
</protein>
<accession>A0A1H3S669</accession>
<dbReference type="Proteomes" id="UP000199632">
    <property type="component" value="Unassembled WGS sequence"/>
</dbReference>
<keyword evidence="3" id="KW-1185">Reference proteome</keyword>
<dbReference type="NCBIfam" id="TIGR02246">
    <property type="entry name" value="SgcJ/EcaC family oxidoreductase"/>
    <property type="match status" value="1"/>
</dbReference>
<gene>
    <name evidence="2" type="ORF">SAMN05421684_4575</name>
</gene>
<dbReference type="InterPro" id="IPR032710">
    <property type="entry name" value="NTF2-like_dom_sf"/>
</dbReference>
<dbReference type="EMBL" id="FNQB01000002">
    <property type="protein sequence ID" value="SDZ33095.1"/>
    <property type="molecule type" value="Genomic_DNA"/>
</dbReference>
<proteinExistence type="predicted"/>
<dbReference type="STRING" id="137265.SAMN05421684_4575"/>
<dbReference type="AlphaFoldDB" id="A0A1H3S669"/>
<evidence type="ECO:0000259" key="1">
    <source>
        <dbReference type="Pfam" id="PF14534"/>
    </source>
</evidence>
<dbReference type="RefSeq" id="WP_176985017.1">
    <property type="nucleotide sequence ID" value="NZ_BOND01000020.1"/>
</dbReference>
<sequence>MMHPEIRELLDRVYAAWGDADAFAALYRPDATVVMPGVFRQGRAAVRDSMAAAWAGPLRGSRAVDEPVDVRVLGDTAVVVSRAAIVLAGQDSPAPGAERIATWVLTRSPGEDWAVAAYTNTPAAA</sequence>
<evidence type="ECO:0000313" key="3">
    <source>
        <dbReference type="Proteomes" id="UP000199632"/>
    </source>
</evidence>
<dbReference type="InterPro" id="IPR011944">
    <property type="entry name" value="Steroid_delta5-4_isomerase"/>
</dbReference>
<name>A0A1H3S669_9ACTN</name>
<organism evidence="2 3">
    <name type="scientific">Asanoa ishikariensis</name>
    <dbReference type="NCBI Taxonomy" id="137265"/>
    <lineage>
        <taxon>Bacteria</taxon>
        <taxon>Bacillati</taxon>
        <taxon>Actinomycetota</taxon>
        <taxon>Actinomycetes</taxon>
        <taxon>Micromonosporales</taxon>
        <taxon>Micromonosporaceae</taxon>
        <taxon>Asanoa</taxon>
    </lineage>
</organism>
<dbReference type="InterPro" id="IPR027843">
    <property type="entry name" value="DUF4440"/>
</dbReference>
<feature type="domain" description="DUF4440" evidence="1">
    <location>
        <begin position="8"/>
        <end position="113"/>
    </location>
</feature>